<gene>
    <name evidence="8" type="ORF">WJX72_000395</name>
</gene>
<dbReference type="InterPro" id="IPR052706">
    <property type="entry name" value="Membrane-Transporter-like"/>
</dbReference>
<keyword evidence="3 5" id="KW-1133">Transmembrane helix</keyword>
<dbReference type="GO" id="GO:0016020">
    <property type="term" value="C:membrane"/>
    <property type="evidence" value="ECO:0007669"/>
    <property type="project" value="UniProtKB-SubCell"/>
</dbReference>
<dbReference type="Pfam" id="PF00027">
    <property type="entry name" value="cNMP_binding"/>
    <property type="match status" value="1"/>
</dbReference>
<feature type="transmembrane region" description="Helical" evidence="5">
    <location>
        <begin position="527"/>
        <end position="558"/>
    </location>
</feature>
<dbReference type="InterPro" id="IPR036513">
    <property type="entry name" value="STAS_dom_sf"/>
</dbReference>
<feature type="transmembrane region" description="Helical" evidence="5">
    <location>
        <begin position="330"/>
        <end position="353"/>
    </location>
</feature>
<feature type="transmembrane region" description="Helical" evidence="5">
    <location>
        <begin position="400"/>
        <end position="420"/>
    </location>
</feature>
<dbReference type="SUPFAM" id="SSF51206">
    <property type="entry name" value="cAMP-binding domain-like"/>
    <property type="match status" value="1"/>
</dbReference>
<protein>
    <submittedName>
        <fullName evidence="8">Uncharacterized protein</fullName>
    </submittedName>
</protein>
<comment type="subcellular location">
    <subcellularLocation>
        <location evidence="1">Membrane</location>
        <topology evidence="1">Multi-pass membrane protein</topology>
    </subcellularLocation>
</comment>
<dbReference type="PROSITE" id="PS50801">
    <property type="entry name" value="STAS"/>
    <property type="match status" value="1"/>
</dbReference>
<feature type="domain" description="Cyclic nucleotide-binding" evidence="6">
    <location>
        <begin position="799"/>
        <end position="901"/>
    </location>
</feature>
<evidence type="ECO:0000256" key="3">
    <source>
        <dbReference type="ARBA" id="ARBA00022989"/>
    </source>
</evidence>
<accession>A0AAW1PR39</accession>
<evidence type="ECO:0000256" key="1">
    <source>
        <dbReference type="ARBA" id="ARBA00004141"/>
    </source>
</evidence>
<evidence type="ECO:0000256" key="2">
    <source>
        <dbReference type="ARBA" id="ARBA00022692"/>
    </source>
</evidence>
<evidence type="ECO:0000313" key="9">
    <source>
        <dbReference type="Proteomes" id="UP001489004"/>
    </source>
</evidence>
<dbReference type="SUPFAM" id="SSF52091">
    <property type="entry name" value="SpoIIaa-like"/>
    <property type="match status" value="1"/>
</dbReference>
<evidence type="ECO:0000259" key="6">
    <source>
        <dbReference type="PROSITE" id="PS50042"/>
    </source>
</evidence>
<keyword evidence="9" id="KW-1185">Reference proteome</keyword>
<dbReference type="InterPro" id="IPR011547">
    <property type="entry name" value="SLC26A/SulP_dom"/>
</dbReference>
<feature type="transmembrane region" description="Helical" evidence="5">
    <location>
        <begin position="496"/>
        <end position="515"/>
    </location>
</feature>
<dbReference type="InterPro" id="IPR002645">
    <property type="entry name" value="STAS_dom"/>
</dbReference>
<dbReference type="PROSITE" id="PS50042">
    <property type="entry name" value="CNMP_BINDING_3"/>
    <property type="match status" value="1"/>
</dbReference>
<evidence type="ECO:0000256" key="5">
    <source>
        <dbReference type="SAM" id="Phobius"/>
    </source>
</evidence>
<dbReference type="Gene3D" id="2.60.120.10">
    <property type="entry name" value="Jelly Rolls"/>
    <property type="match status" value="1"/>
</dbReference>
<organism evidence="8 9">
    <name type="scientific">[Myrmecia] bisecta</name>
    <dbReference type="NCBI Taxonomy" id="41462"/>
    <lineage>
        <taxon>Eukaryota</taxon>
        <taxon>Viridiplantae</taxon>
        <taxon>Chlorophyta</taxon>
        <taxon>core chlorophytes</taxon>
        <taxon>Trebouxiophyceae</taxon>
        <taxon>Trebouxiales</taxon>
        <taxon>Trebouxiaceae</taxon>
        <taxon>Myrmecia</taxon>
    </lineage>
</organism>
<feature type="domain" description="STAS" evidence="7">
    <location>
        <begin position="597"/>
        <end position="744"/>
    </location>
</feature>
<proteinExistence type="predicted"/>
<evidence type="ECO:0000256" key="4">
    <source>
        <dbReference type="ARBA" id="ARBA00023136"/>
    </source>
</evidence>
<dbReference type="PANTHER" id="PTHR43310:SF2">
    <property type="entry name" value="SLC26A_SULP TRANSPORTER DOMAIN-CONTAINING PROTEIN"/>
    <property type="match status" value="1"/>
</dbReference>
<dbReference type="Proteomes" id="UP001489004">
    <property type="component" value="Unassembled WGS sequence"/>
</dbReference>
<reference evidence="8 9" key="1">
    <citation type="journal article" date="2024" name="Nat. Commun.">
        <title>Phylogenomics reveals the evolutionary origins of lichenization in chlorophyte algae.</title>
        <authorList>
            <person name="Puginier C."/>
            <person name="Libourel C."/>
            <person name="Otte J."/>
            <person name="Skaloud P."/>
            <person name="Haon M."/>
            <person name="Grisel S."/>
            <person name="Petersen M."/>
            <person name="Berrin J.G."/>
            <person name="Delaux P.M."/>
            <person name="Dal Grande F."/>
            <person name="Keller J."/>
        </authorList>
    </citation>
    <scope>NUCLEOTIDE SEQUENCE [LARGE SCALE GENOMIC DNA]</scope>
    <source>
        <strain evidence="8 9">SAG 2043</strain>
    </source>
</reference>
<evidence type="ECO:0000313" key="8">
    <source>
        <dbReference type="EMBL" id="KAK9811232.1"/>
    </source>
</evidence>
<dbReference type="AlphaFoldDB" id="A0AAW1PR39"/>
<dbReference type="PANTHER" id="PTHR43310">
    <property type="entry name" value="SULFATE TRANSPORTER YBAR-RELATED"/>
    <property type="match status" value="1"/>
</dbReference>
<dbReference type="InterPro" id="IPR000595">
    <property type="entry name" value="cNMP-bd_dom"/>
</dbReference>
<dbReference type="EMBL" id="JALJOR010000009">
    <property type="protein sequence ID" value="KAK9811232.1"/>
    <property type="molecule type" value="Genomic_DNA"/>
</dbReference>
<feature type="transmembrane region" description="Helical" evidence="5">
    <location>
        <begin position="271"/>
        <end position="292"/>
    </location>
</feature>
<feature type="transmembrane region" description="Helical" evidence="5">
    <location>
        <begin position="200"/>
        <end position="219"/>
    </location>
</feature>
<feature type="transmembrane region" description="Helical" evidence="5">
    <location>
        <begin position="440"/>
        <end position="460"/>
    </location>
</feature>
<dbReference type="Pfam" id="PF01740">
    <property type="entry name" value="STAS"/>
    <property type="match status" value="1"/>
</dbReference>
<comment type="caution">
    <text evidence="8">The sequence shown here is derived from an EMBL/GenBank/DDBJ whole genome shotgun (WGS) entry which is preliminary data.</text>
</comment>
<dbReference type="CDD" id="cd07042">
    <property type="entry name" value="STAS_SulP_like_sulfate_transporter"/>
    <property type="match status" value="1"/>
</dbReference>
<keyword evidence="4 5" id="KW-0472">Membrane</keyword>
<feature type="transmembrane region" description="Helical" evidence="5">
    <location>
        <begin position="231"/>
        <end position="251"/>
    </location>
</feature>
<dbReference type="InterPro" id="IPR014710">
    <property type="entry name" value="RmlC-like_jellyroll"/>
</dbReference>
<name>A0AAW1PR39_9CHLO</name>
<dbReference type="InterPro" id="IPR018490">
    <property type="entry name" value="cNMP-bd_dom_sf"/>
</dbReference>
<keyword evidence="2 5" id="KW-0812">Transmembrane</keyword>
<sequence length="938" mass="101048">MPQSALSQSLSQYGTSPLLGSPWPFLIRSRSFSGSENVLQPSPRPGITMRRASIESSGALEEPLLQDPAAEASFGYQAAQARTLPLTSTLLHAHQEDVNGEASLQSSASDGIVSTNAPADAPPKTAAAAFTSDVLYGVINAVVGIPTMISFTAIIFGMDAAYSSYLGPLARLSFLSSGIHQLVFTFKSTLPFAVGQVQDVGLIFLSAMASSIAAIGASAQLPDREILGTTLLTLAVSTFIVGLLITIVGRFKLATLVQYVPLPVVGGYLGYVGYFCLAAGVALATGAEVNTFTSWTHILHPDALIKLAPAAAATLLMLGTMRFARHPLALPAVLVLIPAAFHIALLAMGATLADAQAHGWVTKSEAGSQNFWEIYGLYNIHSPALDGIYLPAVWPQLPKLLALFFVVAFGSSLDVAAIQADMPDPLDYNHELKTVGLANMISGLVGAGFTGSYIFSQTIFSMRAGVRSRVHGLIIAGSEIALFVIPFSVVEYMPNFFYGALLMLFGIEITIDWLILSFRKVTHAEFVLLWATYLAIMNTSLEMGIGIGIVLATLYFAYAYARVHVTAFTVVPSRSGVVRPYAERAVLEVFNSRMASVSLSGYIFFGSSVSISNKVQSVAKALVEHSLSGTDLSVGLPEVKDSSRHGPGSSSLQERTAAALQASPRFLLLDFRLVHGLDATAAQTFSTLRTTLGRLGVELVLTNIHDEEMKQLLKAHGVIDDSSRGHHARACRAFATMEAGMQYCEEQYLDLAVQHGLCGRRSAVMTVEDTLRSHYESSGVKSEEGMDYHDIATRLRTFLTEQHFRAGEVLFKPGDLADELYIIQSGSLCTQTQFLDATGGRMAINFPDDVSAVPPERTFQYGAGSIIGTTDFFLQRPRSFNAFCGHDSHVWCISRAAFDRISAEAPQVVIVLLNIIVRTSFLDANHVWEVLERNNCVR</sequence>
<dbReference type="Pfam" id="PF00916">
    <property type="entry name" value="Sulfate_transp"/>
    <property type="match status" value="1"/>
</dbReference>
<dbReference type="CDD" id="cd00038">
    <property type="entry name" value="CAP_ED"/>
    <property type="match status" value="1"/>
</dbReference>
<feature type="transmembrane region" description="Helical" evidence="5">
    <location>
        <begin position="134"/>
        <end position="157"/>
    </location>
</feature>
<feature type="transmembrane region" description="Helical" evidence="5">
    <location>
        <begin position="472"/>
        <end position="490"/>
    </location>
</feature>
<dbReference type="Gene3D" id="3.30.750.24">
    <property type="entry name" value="STAS domain"/>
    <property type="match status" value="1"/>
</dbReference>
<evidence type="ECO:0000259" key="7">
    <source>
        <dbReference type="PROSITE" id="PS50801"/>
    </source>
</evidence>